<evidence type="ECO:0000313" key="2">
    <source>
        <dbReference type="EMBL" id="GFM32034.1"/>
    </source>
</evidence>
<reference evidence="2 3" key="1">
    <citation type="submission" date="2020-05" db="EMBL/GenBank/DDBJ databases">
        <title>Draft genome sequence of Desulfovibrio sp. strain HN2T.</title>
        <authorList>
            <person name="Ueno A."/>
            <person name="Tamazawa S."/>
            <person name="Tamamura S."/>
            <person name="Murakami T."/>
            <person name="Kiyama T."/>
            <person name="Inomata H."/>
            <person name="Amano Y."/>
            <person name="Miyakawa K."/>
            <person name="Tamaki H."/>
            <person name="Naganuma T."/>
            <person name="Kaneko K."/>
        </authorList>
    </citation>
    <scope>NUCLEOTIDE SEQUENCE [LARGE SCALE GENOMIC DNA]</scope>
    <source>
        <strain evidence="2 3">HN2</strain>
    </source>
</reference>
<name>A0A7J0BFU4_9BACT</name>
<organism evidence="2 3">
    <name type="scientific">Desulfovibrio subterraneus</name>
    <dbReference type="NCBI Taxonomy" id="2718620"/>
    <lineage>
        <taxon>Bacteria</taxon>
        <taxon>Pseudomonadati</taxon>
        <taxon>Thermodesulfobacteriota</taxon>
        <taxon>Desulfovibrionia</taxon>
        <taxon>Desulfovibrionales</taxon>
        <taxon>Desulfovibrionaceae</taxon>
        <taxon>Desulfovibrio</taxon>
    </lineage>
</organism>
<accession>A0A7J0BFU4</accession>
<dbReference type="EMBL" id="BLVO01000004">
    <property type="protein sequence ID" value="GFM32034.1"/>
    <property type="molecule type" value="Genomic_DNA"/>
</dbReference>
<evidence type="ECO:0000256" key="1">
    <source>
        <dbReference type="SAM" id="MobiDB-lite"/>
    </source>
</evidence>
<dbReference type="AlphaFoldDB" id="A0A7J0BFU4"/>
<evidence type="ECO:0000313" key="3">
    <source>
        <dbReference type="Proteomes" id="UP000503840"/>
    </source>
</evidence>
<feature type="compositionally biased region" description="Basic and acidic residues" evidence="1">
    <location>
        <begin position="70"/>
        <end position="81"/>
    </location>
</feature>
<dbReference type="RefSeq" id="WP_174403710.1">
    <property type="nucleotide sequence ID" value="NZ_BLVO01000004.1"/>
</dbReference>
<sequence>MKTGNRTLAGVMFVKLRMLLLGIILVLPLTGVSTAETEYAAVALLEGGGAGSSGGSLGSGSAAPLVPEGGGEKDGSEKGDNGPDGALQGGGQLHPEQNGAACGGRALYDTCFLRVSGQWLQGQCLWQQGSLVCVLSGSGGESSGGRVQ</sequence>
<comment type="caution">
    <text evidence="2">The sequence shown here is derived from an EMBL/GenBank/DDBJ whole genome shotgun (WGS) entry which is preliminary data.</text>
</comment>
<proteinExistence type="predicted"/>
<feature type="region of interest" description="Disordered" evidence="1">
    <location>
        <begin position="50"/>
        <end position="96"/>
    </location>
</feature>
<dbReference type="Proteomes" id="UP000503840">
    <property type="component" value="Unassembled WGS sequence"/>
</dbReference>
<protein>
    <submittedName>
        <fullName evidence="2">Uncharacterized protein</fullName>
    </submittedName>
</protein>
<keyword evidence="3" id="KW-1185">Reference proteome</keyword>
<gene>
    <name evidence="2" type="ORF">DSM101010T_03990</name>
</gene>